<dbReference type="AlphaFoldDB" id="A0A3L6T141"/>
<feature type="domain" description="F-box" evidence="1">
    <location>
        <begin position="28"/>
        <end position="67"/>
    </location>
</feature>
<accession>A0A3L6T141</accession>
<dbReference type="SUPFAM" id="SSF81383">
    <property type="entry name" value="F-box domain"/>
    <property type="match status" value="1"/>
</dbReference>
<keyword evidence="3" id="KW-1185">Reference proteome</keyword>
<dbReference type="PANTHER" id="PTHR33207">
    <property type="entry name" value="F-BOX DOMAIN CONTAINING PROTEIN-RELATED"/>
    <property type="match status" value="1"/>
</dbReference>
<dbReference type="Pfam" id="PF12937">
    <property type="entry name" value="F-box-like"/>
    <property type="match status" value="1"/>
</dbReference>
<protein>
    <submittedName>
        <fullName evidence="2">F-box domain containing protein, expressed</fullName>
    </submittedName>
</protein>
<dbReference type="OrthoDB" id="651871at2759"/>
<sequence length="438" mass="49653">MEPPKGTGGGAAKKPKPSPAPPIAALADDILGDILLRLPDMASLLSAALACKQWHRVASDPAVFRRFDALRRPPLVGFILTDRGDTHFPRRSPNLLFVRATRNSNLAAAAADGDFFFEDLPAVDSDAEEGYDLDEWRLRGCDGGRFFLSRGRDGLDLAVYDPIARTAVFLRPHRVFRACTHVVRYAIVVDEADGSFLVIGFDFSGAVFSSRTGKWVKVNMERVKLEKGDVKHEQDEEDEDVYQEEYEHEIFDTINSFSSDGMAAGRFAYWRSDTKKDRHFNPVERILVLDTTTMEWSVISAPFPAGESYCVADMPEHGGLCLFSSKDQCLQLWVRNSVVGWVLKKNFSLLNDRIKKIRRAEWMKRVRVLAARAGYVYMEFWSIRKANSYFLVLNMRTMKMSVFPNNAEDPHRGPTFPFFMRLEPLLGPDEDQNVHLND</sequence>
<name>A0A3L6T141_PANMI</name>
<dbReference type="InterPro" id="IPR011043">
    <property type="entry name" value="Gal_Oxase/kelch_b-propeller"/>
</dbReference>
<gene>
    <name evidence="2" type="ORF">C2845_PM05G19160</name>
</gene>
<dbReference type="SUPFAM" id="SSF50965">
    <property type="entry name" value="Galactose oxidase, central domain"/>
    <property type="match status" value="1"/>
</dbReference>
<evidence type="ECO:0000313" key="2">
    <source>
        <dbReference type="EMBL" id="RLN30450.1"/>
    </source>
</evidence>
<dbReference type="InterPro" id="IPR001810">
    <property type="entry name" value="F-box_dom"/>
</dbReference>
<dbReference type="Gene3D" id="1.20.1280.50">
    <property type="match status" value="1"/>
</dbReference>
<evidence type="ECO:0000313" key="3">
    <source>
        <dbReference type="Proteomes" id="UP000275267"/>
    </source>
</evidence>
<reference evidence="3" key="1">
    <citation type="journal article" date="2019" name="Nat. Commun.">
        <title>The genome of broomcorn millet.</title>
        <authorList>
            <person name="Zou C."/>
            <person name="Miki D."/>
            <person name="Li D."/>
            <person name="Tang Q."/>
            <person name="Xiao L."/>
            <person name="Rajput S."/>
            <person name="Deng P."/>
            <person name="Jia W."/>
            <person name="Huang R."/>
            <person name="Zhang M."/>
            <person name="Sun Y."/>
            <person name="Hu J."/>
            <person name="Fu X."/>
            <person name="Schnable P.S."/>
            <person name="Li F."/>
            <person name="Zhang H."/>
            <person name="Feng B."/>
            <person name="Zhu X."/>
            <person name="Liu R."/>
            <person name="Schnable J.C."/>
            <person name="Zhu J.-K."/>
            <person name="Zhang H."/>
        </authorList>
    </citation>
    <scope>NUCLEOTIDE SEQUENCE [LARGE SCALE GENOMIC DNA]</scope>
</reference>
<organism evidence="2 3">
    <name type="scientific">Panicum miliaceum</name>
    <name type="common">Proso millet</name>
    <name type="synonym">Broomcorn millet</name>
    <dbReference type="NCBI Taxonomy" id="4540"/>
    <lineage>
        <taxon>Eukaryota</taxon>
        <taxon>Viridiplantae</taxon>
        <taxon>Streptophyta</taxon>
        <taxon>Embryophyta</taxon>
        <taxon>Tracheophyta</taxon>
        <taxon>Spermatophyta</taxon>
        <taxon>Magnoliopsida</taxon>
        <taxon>Liliopsida</taxon>
        <taxon>Poales</taxon>
        <taxon>Poaceae</taxon>
        <taxon>PACMAD clade</taxon>
        <taxon>Panicoideae</taxon>
        <taxon>Panicodae</taxon>
        <taxon>Paniceae</taxon>
        <taxon>Panicinae</taxon>
        <taxon>Panicum</taxon>
        <taxon>Panicum sect. Panicum</taxon>
    </lineage>
</organism>
<evidence type="ECO:0000259" key="1">
    <source>
        <dbReference type="Pfam" id="PF12937"/>
    </source>
</evidence>
<dbReference type="Proteomes" id="UP000275267">
    <property type="component" value="Unassembled WGS sequence"/>
</dbReference>
<proteinExistence type="predicted"/>
<comment type="caution">
    <text evidence="2">The sequence shown here is derived from an EMBL/GenBank/DDBJ whole genome shotgun (WGS) entry which is preliminary data.</text>
</comment>
<dbReference type="EMBL" id="PQIB02000003">
    <property type="protein sequence ID" value="RLN30450.1"/>
    <property type="molecule type" value="Genomic_DNA"/>
</dbReference>
<dbReference type="InterPro" id="IPR036047">
    <property type="entry name" value="F-box-like_dom_sf"/>
</dbReference>